<reference evidence="3" key="2">
    <citation type="submission" date="2021-01" db="UniProtKB">
        <authorList>
            <consortium name="EnsemblMetazoa"/>
        </authorList>
    </citation>
    <scope>IDENTIFICATION</scope>
</reference>
<evidence type="ECO:0000313" key="3">
    <source>
        <dbReference type="EnsemblMetazoa" id="XP_011675302"/>
    </source>
</evidence>
<dbReference type="Gene3D" id="1.10.533.10">
    <property type="entry name" value="Death Domain, Fas"/>
    <property type="match status" value="1"/>
</dbReference>
<dbReference type="PROSITE" id="PS50017">
    <property type="entry name" value="DEATH_DOMAIN"/>
    <property type="match status" value="1"/>
</dbReference>
<dbReference type="GeneID" id="105443628"/>
<evidence type="ECO:0000256" key="1">
    <source>
        <dbReference type="SAM" id="MobiDB-lite"/>
    </source>
</evidence>
<dbReference type="InterPro" id="IPR011029">
    <property type="entry name" value="DEATH-like_dom_sf"/>
</dbReference>
<feature type="compositionally biased region" description="Polar residues" evidence="1">
    <location>
        <begin position="115"/>
        <end position="124"/>
    </location>
</feature>
<proteinExistence type="predicted"/>
<dbReference type="SUPFAM" id="SSF47986">
    <property type="entry name" value="DEATH domain"/>
    <property type="match status" value="1"/>
</dbReference>
<evidence type="ECO:0000259" key="2">
    <source>
        <dbReference type="PROSITE" id="PS50017"/>
    </source>
</evidence>
<dbReference type="AlphaFoldDB" id="A0A7M7HNA5"/>
<protein>
    <recommendedName>
        <fullName evidence="2">Death domain-containing protein</fullName>
    </recommendedName>
</protein>
<dbReference type="EnsemblMetazoa" id="XM_011677000">
    <property type="protein sequence ID" value="XP_011675302"/>
    <property type="gene ID" value="LOC105443628"/>
</dbReference>
<dbReference type="InParanoid" id="A0A7M7HNA5"/>
<sequence>MAAASDDRPIITDSLNLKIVGIFPLNKIDDVFVELGFKQVDIEKRRVIAQLSSSLDRLVTDLLSSWKTKHGCGYDQAQTLKAAMKKHSIDGAVELIQEAIDEVNPPTKGSLPKENVNTLPPNLL</sequence>
<organism evidence="3 4">
    <name type="scientific">Strongylocentrotus purpuratus</name>
    <name type="common">Purple sea urchin</name>
    <dbReference type="NCBI Taxonomy" id="7668"/>
    <lineage>
        <taxon>Eukaryota</taxon>
        <taxon>Metazoa</taxon>
        <taxon>Echinodermata</taxon>
        <taxon>Eleutherozoa</taxon>
        <taxon>Echinozoa</taxon>
        <taxon>Echinoidea</taxon>
        <taxon>Euechinoidea</taxon>
        <taxon>Echinacea</taxon>
        <taxon>Camarodonta</taxon>
        <taxon>Echinidea</taxon>
        <taxon>Strongylocentrotidae</taxon>
        <taxon>Strongylocentrotus</taxon>
    </lineage>
</organism>
<feature type="domain" description="Death" evidence="2">
    <location>
        <begin position="34"/>
        <end position="100"/>
    </location>
</feature>
<reference evidence="4" key="1">
    <citation type="submission" date="2015-02" db="EMBL/GenBank/DDBJ databases">
        <title>Genome sequencing for Strongylocentrotus purpuratus.</title>
        <authorList>
            <person name="Murali S."/>
            <person name="Liu Y."/>
            <person name="Vee V."/>
            <person name="English A."/>
            <person name="Wang M."/>
            <person name="Skinner E."/>
            <person name="Han Y."/>
            <person name="Muzny D.M."/>
            <person name="Worley K.C."/>
            <person name="Gibbs R.A."/>
        </authorList>
    </citation>
    <scope>NUCLEOTIDE SEQUENCE</scope>
</reference>
<evidence type="ECO:0000313" key="4">
    <source>
        <dbReference type="Proteomes" id="UP000007110"/>
    </source>
</evidence>
<feature type="region of interest" description="Disordered" evidence="1">
    <location>
        <begin position="104"/>
        <end position="124"/>
    </location>
</feature>
<dbReference type="RefSeq" id="XP_011675302.2">
    <property type="nucleotide sequence ID" value="XM_011677000.2"/>
</dbReference>
<keyword evidence="4" id="KW-1185">Reference proteome</keyword>
<accession>A0A7M7HNA5</accession>
<dbReference type="InterPro" id="IPR000488">
    <property type="entry name" value="Death_dom"/>
</dbReference>
<dbReference type="KEGG" id="spu:105443628"/>
<name>A0A7M7HNA5_STRPU</name>
<dbReference type="GO" id="GO:0007165">
    <property type="term" value="P:signal transduction"/>
    <property type="evidence" value="ECO:0007669"/>
    <property type="project" value="InterPro"/>
</dbReference>
<dbReference type="Proteomes" id="UP000007110">
    <property type="component" value="Unassembled WGS sequence"/>
</dbReference>